<accession>A0A2S6IG42</accession>
<comment type="caution">
    <text evidence="1">The sequence shown here is derived from an EMBL/GenBank/DDBJ whole genome shotgun (WGS) entry which is preliminary data.</text>
</comment>
<organism evidence="1 2">
    <name type="scientific">Kineococcus xinjiangensis</name>
    <dbReference type="NCBI Taxonomy" id="512762"/>
    <lineage>
        <taxon>Bacteria</taxon>
        <taxon>Bacillati</taxon>
        <taxon>Actinomycetota</taxon>
        <taxon>Actinomycetes</taxon>
        <taxon>Kineosporiales</taxon>
        <taxon>Kineosporiaceae</taxon>
        <taxon>Kineococcus</taxon>
    </lineage>
</organism>
<name>A0A2S6IG42_9ACTN</name>
<evidence type="ECO:0000313" key="1">
    <source>
        <dbReference type="EMBL" id="PPK93178.1"/>
    </source>
</evidence>
<reference evidence="1 2" key="1">
    <citation type="submission" date="2018-02" db="EMBL/GenBank/DDBJ databases">
        <title>Genomic Encyclopedia of Archaeal and Bacterial Type Strains, Phase II (KMG-II): from individual species to whole genera.</title>
        <authorList>
            <person name="Goeker M."/>
        </authorList>
    </citation>
    <scope>NUCLEOTIDE SEQUENCE [LARGE SCALE GENOMIC DNA]</scope>
    <source>
        <strain evidence="1 2">DSM 22857</strain>
    </source>
</reference>
<dbReference type="EMBL" id="PTJD01000011">
    <property type="protein sequence ID" value="PPK93178.1"/>
    <property type="molecule type" value="Genomic_DNA"/>
</dbReference>
<protein>
    <submittedName>
        <fullName evidence="1">Uncharacterized protein</fullName>
    </submittedName>
</protein>
<sequence length="80" mass="8351">MSPSPDDRFGMSAARAAKAHVRQMLAGDDRVNGIGITRAEDSYAVKVNVVSSHDLPEVPDVVDGVPVKVAVVGHISARAS</sequence>
<gene>
    <name evidence="1" type="ORF">CLV92_11195</name>
</gene>
<evidence type="ECO:0000313" key="2">
    <source>
        <dbReference type="Proteomes" id="UP000239485"/>
    </source>
</evidence>
<dbReference type="RefSeq" id="WP_146099569.1">
    <property type="nucleotide sequence ID" value="NZ_PTJD01000011.1"/>
</dbReference>
<proteinExistence type="predicted"/>
<dbReference type="Proteomes" id="UP000239485">
    <property type="component" value="Unassembled WGS sequence"/>
</dbReference>
<dbReference type="AlphaFoldDB" id="A0A2S6IG42"/>
<keyword evidence="2" id="KW-1185">Reference proteome</keyword>